<protein>
    <recommendedName>
        <fullName evidence="9">Cobalamin biosynthesis protein CobD</fullName>
    </recommendedName>
</protein>
<evidence type="ECO:0000256" key="5">
    <source>
        <dbReference type="ARBA" id="ARBA00022573"/>
    </source>
</evidence>
<name>A0A8K1ZWC7_9CYAN</name>
<evidence type="ECO:0000256" key="6">
    <source>
        <dbReference type="ARBA" id="ARBA00022692"/>
    </source>
</evidence>
<evidence type="ECO:0000313" key="10">
    <source>
        <dbReference type="EMBL" id="NCJ06450.1"/>
    </source>
</evidence>
<dbReference type="Pfam" id="PF03186">
    <property type="entry name" value="CobD_Cbib"/>
    <property type="match status" value="1"/>
</dbReference>
<keyword evidence="7 9" id="KW-1133">Transmembrane helix</keyword>
<reference evidence="10" key="1">
    <citation type="submission" date="2019-12" db="EMBL/GenBank/DDBJ databases">
        <title>High-Quality draft genome sequences of three cyanobacteria isolated from the limestone walls of the Old Cathedral of Coimbra.</title>
        <authorList>
            <person name="Tiago I."/>
            <person name="Soares F."/>
            <person name="Portugal A."/>
        </authorList>
    </citation>
    <scope>NUCLEOTIDE SEQUENCE [LARGE SCALE GENOMIC DNA]</scope>
    <source>
        <strain evidence="10">C</strain>
    </source>
</reference>
<keyword evidence="8 9" id="KW-0472">Membrane</keyword>
<comment type="pathway">
    <text evidence="2 9">Cofactor biosynthesis; adenosylcobalamin biosynthesis.</text>
</comment>
<comment type="subcellular location">
    <subcellularLocation>
        <location evidence="1 9">Cell membrane</location>
        <topology evidence="1 9">Multi-pass membrane protein</topology>
    </subcellularLocation>
</comment>
<dbReference type="EMBL" id="WVIC01000013">
    <property type="protein sequence ID" value="NCJ06450.1"/>
    <property type="molecule type" value="Genomic_DNA"/>
</dbReference>
<evidence type="ECO:0000313" key="11">
    <source>
        <dbReference type="Proteomes" id="UP000607397"/>
    </source>
</evidence>
<dbReference type="NCBIfam" id="TIGR00380">
    <property type="entry name" value="cobal_cbiB"/>
    <property type="match status" value="1"/>
</dbReference>
<dbReference type="UniPathway" id="UPA00148"/>
<evidence type="ECO:0000256" key="7">
    <source>
        <dbReference type="ARBA" id="ARBA00022989"/>
    </source>
</evidence>
<comment type="caution">
    <text evidence="10">The sequence shown here is derived from an EMBL/GenBank/DDBJ whole genome shotgun (WGS) entry which is preliminary data.</text>
</comment>
<feature type="transmembrane region" description="Helical" evidence="9">
    <location>
        <begin position="53"/>
        <end position="73"/>
    </location>
</feature>
<evidence type="ECO:0000256" key="9">
    <source>
        <dbReference type="HAMAP-Rule" id="MF_00024"/>
    </source>
</evidence>
<dbReference type="GO" id="GO:0009236">
    <property type="term" value="P:cobalamin biosynthetic process"/>
    <property type="evidence" value="ECO:0007669"/>
    <property type="project" value="UniProtKB-UniRule"/>
</dbReference>
<dbReference type="PANTHER" id="PTHR34308:SF1">
    <property type="entry name" value="COBALAMIN BIOSYNTHESIS PROTEIN CBIB"/>
    <property type="match status" value="1"/>
</dbReference>
<dbReference type="InterPro" id="IPR004485">
    <property type="entry name" value="Cobalamin_biosynth_CobD/CbiB"/>
</dbReference>
<evidence type="ECO:0000256" key="1">
    <source>
        <dbReference type="ARBA" id="ARBA00004651"/>
    </source>
</evidence>
<dbReference type="AlphaFoldDB" id="A0A8K1ZWC7"/>
<proteinExistence type="inferred from homology"/>
<dbReference type="GO" id="GO:0015420">
    <property type="term" value="F:ABC-type vitamin B12 transporter activity"/>
    <property type="evidence" value="ECO:0007669"/>
    <property type="project" value="UniProtKB-UniRule"/>
</dbReference>
<dbReference type="GO" id="GO:0048472">
    <property type="term" value="F:threonine-phosphate decarboxylase activity"/>
    <property type="evidence" value="ECO:0007669"/>
    <property type="project" value="InterPro"/>
</dbReference>
<dbReference type="GO" id="GO:0005886">
    <property type="term" value="C:plasma membrane"/>
    <property type="evidence" value="ECO:0007669"/>
    <property type="project" value="UniProtKB-SubCell"/>
</dbReference>
<organism evidence="10 11">
    <name type="scientific">Petrachloros mirabilis ULC683</name>
    <dbReference type="NCBI Taxonomy" id="2781853"/>
    <lineage>
        <taxon>Bacteria</taxon>
        <taxon>Bacillati</taxon>
        <taxon>Cyanobacteriota</taxon>
        <taxon>Cyanophyceae</taxon>
        <taxon>Synechococcales</taxon>
        <taxon>Petrachlorosaceae</taxon>
        <taxon>Petrachloros</taxon>
        <taxon>Petrachloros mirabilis</taxon>
    </lineage>
</organism>
<comment type="caution">
    <text evidence="9">Lacks conserved residue(s) required for the propagation of feature annotation.</text>
</comment>
<dbReference type="Proteomes" id="UP000607397">
    <property type="component" value="Unassembled WGS sequence"/>
</dbReference>
<sequence length="322" mass="34830">MILVAAALLDFLIGDPWGWLHPVQAMGWVIQGYCSWAFKVCQTPRAEKLAGIGLGLGLVLGSGAIAALLLWGAYTLSPWLGMGLEVVLLASCFAGRSLRRAAEDVLKSLMAGDELMARSRLRLYVGRDTEDLTAPEMLRAILETVSENATDGVFAPLFYAILGYTLTHWSSLTIDAGVPLALAYKAASTLDSMVGYRRAPYTHLGGFSARLEDTLTWLPCRLSVVTLGAISGRIAHVLHLCRRDASKDPSPNAGWSECAYAAILDVQLGGLNTYKGIPTLKPKLGNPHRPITPERIHLALRLTRNGFLLWLLIALAILGEPT</sequence>
<keyword evidence="11" id="KW-1185">Reference proteome</keyword>
<evidence type="ECO:0000256" key="8">
    <source>
        <dbReference type="ARBA" id="ARBA00023136"/>
    </source>
</evidence>
<comment type="function">
    <text evidence="9">Converts cobyric acid to cobinamide by the addition of aminopropanol on the F carboxylic group.</text>
</comment>
<comment type="similarity">
    <text evidence="3 9">Belongs to the CobD/CbiB family.</text>
</comment>
<evidence type="ECO:0000256" key="3">
    <source>
        <dbReference type="ARBA" id="ARBA00006263"/>
    </source>
</evidence>
<gene>
    <name evidence="9 10" type="primary">cobD</name>
    <name evidence="10" type="ORF">GS597_07985</name>
</gene>
<keyword evidence="5 9" id="KW-0169">Cobalamin biosynthesis</keyword>
<dbReference type="PANTHER" id="PTHR34308">
    <property type="entry name" value="COBALAMIN BIOSYNTHESIS PROTEIN CBIB"/>
    <property type="match status" value="1"/>
</dbReference>
<evidence type="ECO:0000256" key="2">
    <source>
        <dbReference type="ARBA" id="ARBA00004953"/>
    </source>
</evidence>
<accession>A0A8K1ZWC7</accession>
<dbReference type="HAMAP" id="MF_00024">
    <property type="entry name" value="CobD_CbiB"/>
    <property type="match status" value="1"/>
</dbReference>
<evidence type="ECO:0000256" key="4">
    <source>
        <dbReference type="ARBA" id="ARBA00022475"/>
    </source>
</evidence>
<keyword evidence="4 9" id="KW-1003">Cell membrane</keyword>
<keyword evidence="6 9" id="KW-0812">Transmembrane</keyword>